<dbReference type="Proteomes" id="UP001595823">
    <property type="component" value="Unassembled WGS sequence"/>
</dbReference>
<name>A0ABV8U309_9ACTN</name>
<dbReference type="PANTHER" id="PTHR12110:SF47">
    <property type="match status" value="1"/>
</dbReference>
<protein>
    <submittedName>
        <fullName evidence="2">Sugar phosphate isomerase/epimerase family protein</fullName>
    </submittedName>
</protein>
<feature type="domain" description="Xylose isomerase-like TIM barrel" evidence="1">
    <location>
        <begin position="28"/>
        <end position="262"/>
    </location>
</feature>
<sequence>MSATAKNDRAQVLLSTTSVYPEPTAVGFEMAAELGYDGVELMVFTDRVSQDPAAAARLARHYGSPIKALHAPCLLVTQGVWSRDPWMRLRKSAAVAEDLGATTVVIHPPFAWQRNYAKNFATVIKGLAARHPSVTIAVENMFPIKVGPRKVGAFKPHWDPTIEGYDAYTLDLSHCAASGADAREMAGRMGSGLRHLHLADGVGPGVDEHRVPGRGEQPCAEILRGFAERDWDGQVTLEVSTRKCPSREDRLEDLYESLKFARKHLGH</sequence>
<accession>A0ABV8U309</accession>
<comment type="caution">
    <text evidence="2">The sequence shown here is derived from an EMBL/GenBank/DDBJ whole genome shotgun (WGS) entry which is preliminary data.</text>
</comment>
<dbReference type="PANTHER" id="PTHR12110">
    <property type="entry name" value="HYDROXYPYRUVATE ISOMERASE"/>
    <property type="match status" value="1"/>
</dbReference>
<organism evidence="2 3">
    <name type="scientific">Salininema proteolyticum</name>
    <dbReference type="NCBI Taxonomy" id="1607685"/>
    <lineage>
        <taxon>Bacteria</taxon>
        <taxon>Bacillati</taxon>
        <taxon>Actinomycetota</taxon>
        <taxon>Actinomycetes</taxon>
        <taxon>Glycomycetales</taxon>
        <taxon>Glycomycetaceae</taxon>
        <taxon>Salininema</taxon>
    </lineage>
</organism>
<keyword evidence="3" id="KW-1185">Reference proteome</keyword>
<dbReference type="Pfam" id="PF01261">
    <property type="entry name" value="AP_endonuc_2"/>
    <property type="match status" value="1"/>
</dbReference>
<reference evidence="3" key="1">
    <citation type="journal article" date="2019" name="Int. J. Syst. Evol. Microbiol.">
        <title>The Global Catalogue of Microorganisms (GCM) 10K type strain sequencing project: providing services to taxonomists for standard genome sequencing and annotation.</title>
        <authorList>
            <consortium name="The Broad Institute Genomics Platform"/>
            <consortium name="The Broad Institute Genome Sequencing Center for Infectious Disease"/>
            <person name="Wu L."/>
            <person name="Ma J."/>
        </authorList>
    </citation>
    <scope>NUCLEOTIDE SEQUENCE [LARGE SCALE GENOMIC DNA]</scope>
    <source>
        <strain evidence="3">IBRC-M 10908</strain>
    </source>
</reference>
<dbReference type="EMBL" id="JBHSDK010000028">
    <property type="protein sequence ID" value="MFC4337165.1"/>
    <property type="molecule type" value="Genomic_DNA"/>
</dbReference>
<dbReference type="InterPro" id="IPR013022">
    <property type="entry name" value="Xyl_isomerase-like_TIM-brl"/>
</dbReference>
<evidence type="ECO:0000313" key="2">
    <source>
        <dbReference type="EMBL" id="MFC4337165.1"/>
    </source>
</evidence>
<evidence type="ECO:0000259" key="1">
    <source>
        <dbReference type="Pfam" id="PF01261"/>
    </source>
</evidence>
<dbReference type="Gene3D" id="3.20.20.150">
    <property type="entry name" value="Divalent-metal-dependent TIM barrel enzymes"/>
    <property type="match status" value="1"/>
</dbReference>
<dbReference type="GO" id="GO:0016853">
    <property type="term" value="F:isomerase activity"/>
    <property type="evidence" value="ECO:0007669"/>
    <property type="project" value="UniProtKB-KW"/>
</dbReference>
<gene>
    <name evidence="2" type="ORF">ACFPET_18335</name>
</gene>
<proteinExistence type="predicted"/>
<dbReference type="InterPro" id="IPR036237">
    <property type="entry name" value="Xyl_isomerase-like_sf"/>
</dbReference>
<dbReference type="InterPro" id="IPR050312">
    <property type="entry name" value="IolE/XylAMocC-like"/>
</dbReference>
<dbReference type="SUPFAM" id="SSF51658">
    <property type="entry name" value="Xylose isomerase-like"/>
    <property type="match status" value="1"/>
</dbReference>
<evidence type="ECO:0000313" key="3">
    <source>
        <dbReference type="Proteomes" id="UP001595823"/>
    </source>
</evidence>
<dbReference type="RefSeq" id="WP_380623844.1">
    <property type="nucleotide sequence ID" value="NZ_JBHSDK010000028.1"/>
</dbReference>
<keyword evidence="2" id="KW-0413">Isomerase</keyword>